<feature type="domain" description="DUF6546" evidence="1">
    <location>
        <begin position="295"/>
        <end position="498"/>
    </location>
</feature>
<dbReference type="EMBL" id="MU853772">
    <property type="protein sequence ID" value="KAK3942632.1"/>
    <property type="molecule type" value="Genomic_DNA"/>
</dbReference>
<accession>A0AAN6S684</accession>
<dbReference type="InterPro" id="IPR046676">
    <property type="entry name" value="DUF6546"/>
</dbReference>
<keyword evidence="3" id="KW-1185">Reference proteome</keyword>
<name>A0AAN6S684_9PEZI</name>
<sequence length="540" mass="62343">MPSWNRLPPEIRLWILKEVAGNPAYPHDRTPTPRNRLASHATVCKEWQRSFEPIIFKQLNLSPQCIFDLERIARHRLRLVRHIWLRLTVSTYSCDDCEEIDSGATFVTDALAVWANLNSLFCILSRWERGTPSAAGDGLTLELSIHSPSDCQHFFKHETIQSFSFTDTARLDSVPKALSQNNAFNADHVWIDRLNSVASWLPLHLMNIEPRLKVFGFPLKLFKFKKAARVEVVTGFLVRRNFYRSFHSEGLRELFQCLPNLEHIDIESWRYPVDFLGLRLLVSAQDKEQLWESDLPSQLKRISLFEDDDGTYQLLGARPRGNRPEMAAALVKASHSLEAWSASFVMDAYDAFQPFSPKDIRIRGARLPEWPNLKFVALTSNHFSPIEHPSKIEDFLLAAAEAARRMPLLEVMELWNAEPEVSIFRYARDRGDRGLATITVKTSWDFAPEESVIRCWSKTAEEHRCTEFSVKIDVLSKPVISPRLLALEHLQLRDLILHPLSFQQLRQDAIDAYTSVQRHELELAERAWLARSRTRSLSWP</sequence>
<dbReference type="Pfam" id="PF20183">
    <property type="entry name" value="DUF6546"/>
    <property type="match status" value="1"/>
</dbReference>
<evidence type="ECO:0000259" key="1">
    <source>
        <dbReference type="Pfam" id="PF20183"/>
    </source>
</evidence>
<dbReference type="AlphaFoldDB" id="A0AAN6S684"/>
<evidence type="ECO:0000313" key="2">
    <source>
        <dbReference type="EMBL" id="KAK3942632.1"/>
    </source>
</evidence>
<reference evidence="3" key="1">
    <citation type="journal article" date="2023" name="Mol. Phylogenet. Evol.">
        <title>Genome-scale phylogeny and comparative genomics of the fungal order Sordariales.</title>
        <authorList>
            <person name="Hensen N."/>
            <person name="Bonometti L."/>
            <person name="Westerberg I."/>
            <person name="Brannstrom I.O."/>
            <person name="Guillou S."/>
            <person name="Cros-Aarteil S."/>
            <person name="Calhoun S."/>
            <person name="Haridas S."/>
            <person name="Kuo A."/>
            <person name="Mondo S."/>
            <person name="Pangilinan J."/>
            <person name="Riley R."/>
            <person name="LaButti K."/>
            <person name="Andreopoulos B."/>
            <person name="Lipzen A."/>
            <person name="Chen C."/>
            <person name="Yan M."/>
            <person name="Daum C."/>
            <person name="Ng V."/>
            <person name="Clum A."/>
            <person name="Steindorff A."/>
            <person name="Ohm R.A."/>
            <person name="Martin F."/>
            <person name="Silar P."/>
            <person name="Natvig D.O."/>
            <person name="Lalanne C."/>
            <person name="Gautier V."/>
            <person name="Ament-Velasquez S.L."/>
            <person name="Kruys A."/>
            <person name="Hutchinson M.I."/>
            <person name="Powell A.J."/>
            <person name="Barry K."/>
            <person name="Miller A.N."/>
            <person name="Grigoriev I.V."/>
            <person name="Debuchy R."/>
            <person name="Gladieux P."/>
            <person name="Hiltunen Thoren M."/>
            <person name="Johannesson H."/>
        </authorList>
    </citation>
    <scope>NUCLEOTIDE SEQUENCE [LARGE SCALE GENOMIC DNA]</scope>
    <source>
        <strain evidence="3">CBS 340.73</strain>
    </source>
</reference>
<evidence type="ECO:0000313" key="3">
    <source>
        <dbReference type="Proteomes" id="UP001303473"/>
    </source>
</evidence>
<dbReference type="Proteomes" id="UP001303473">
    <property type="component" value="Unassembled WGS sequence"/>
</dbReference>
<comment type="caution">
    <text evidence="2">The sequence shown here is derived from an EMBL/GenBank/DDBJ whole genome shotgun (WGS) entry which is preliminary data.</text>
</comment>
<proteinExistence type="predicted"/>
<organism evidence="2 3">
    <name type="scientific">Diplogelasinospora grovesii</name>
    <dbReference type="NCBI Taxonomy" id="303347"/>
    <lineage>
        <taxon>Eukaryota</taxon>
        <taxon>Fungi</taxon>
        <taxon>Dikarya</taxon>
        <taxon>Ascomycota</taxon>
        <taxon>Pezizomycotina</taxon>
        <taxon>Sordariomycetes</taxon>
        <taxon>Sordariomycetidae</taxon>
        <taxon>Sordariales</taxon>
        <taxon>Diplogelasinosporaceae</taxon>
        <taxon>Diplogelasinospora</taxon>
    </lineage>
</organism>
<gene>
    <name evidence="2" type="ORF">QBC46DRAFT_447623</name>
</gene>
<protein>
    <recommendedName>
        <fullName evidence="1">DUF6546 domain-containing protein</fullName>
    </recommendedName>
</protein>